<keyword evidence="4" id="KW-1185">Reference proteome</keyword>
<gene>
    <name evidence="3" type="ORF">RBH19_02285</name>
</gene>
<dbReference type="InterPro" id="IPR003675">
    <property type="entry name" value="Rce1/LyrA-like_dom"/>
</dbReference>
<feature type="transmembrane region" description="Helical" evidence="1">
    <location>
        <begin position="121"/>
        <end position="142"/>
    </location>
</feature>
<evidence type="ECO:0000313" key="4">
    <source>
        <dbReference type="Proteomes" id="UP001239019"/>
    </source>
</evidence>
<keyword evidence="1" id="KW-0812">Transmembrane</keyword>
<evidence type="ECO:0000256" key="1">
    <source>
        <dbReference type="SAM" id="Phobius"/>
    </source>
</evidence>
<feature type="transmembrane region" description="Helical" evidence="1">
    <location>
        <begin position="177"/>
        <end position="194"/>
    </location>
</feature>
<organism evidence="3 4">
    <name type="scientific">Natronospira bacteriovora</name>
    <dbReference type="NCBI Taxonomy" id="3069753"/>
    <lineage>
        <taxon>Bacteria</taxon>
        <taxon>Pseudomonadati</taxon>
        <taxon>Pseudomonadota</taxon>
        <taxon>Gammaproteobacteria</taxon>
        <taxon>Natronospirales</taxon>
        <taxon>Natronospiraceae</taxon>
        <taxon>Natronospira</taxon>
    </lineage>
</organism>
<accession>A0ABU0W3Y3</accession>
<keyword evidence="1" id="KW-0472">Membrane</keyword>
<feature type="transmembrane region" description="Helical" evidence="1">
    <location>
        <begin position="75"/>
        <end position="98"/>
    </location>
</feature>
<protein>
    <submittedName>
        <fullName evidence="3">CPBP family intramembrane glutamic endopeptidase</fullName>
        <ecNumber evidence="3">3.4.-.-</ecNumber>
    </submittedName>
</protein>
<dbReference type="PANTHER" id="PTHR36435:SF1">
    <property type="entry name" value="CAAX AMINO TERMINAL PROTEASE FAMILY PROTEIN"/>
    <property type="match status" value="1"/>
</dbReference>
<feature type="transmembrane region" description="Helical" evidence="1">
    <location>
        <begin position="154"/>
        <end position="171"/>
    </location>
</feature>
<dbReference type="EC" id="3.4.-.-" evidence="3"/>
<proteinExistence type="predicted"/>
<dbReference type="EMBL" id="JAVDDT010000001">
    <property type="protein sequence ID" value="MDQ2068701.1"/>
    <property type="molecule type" value="Genomic_DNA"/>
</dbReference>
<dbReference type="GO" id="GO:0016787">
    <property type="term" value="F:hydrolase activity"/>
    <property type="evidence" value="ECO:0007669"/>
    <property type="project" value="UniProtKB-KW"/>
</dbReference>
<keyword evidence="1" id="KW-1133">Transmembrane helix</keyword>
<name>A0ABU0W3Y3_9GAMM</name>
<feature type="transmembrane region" description="Helical" evidence="1">
    <location>
        <begin position="225"/>
        <end position="242"/>
    </location>
</feature>
<dbReference type="PANTHER" id="PTHR36435">
    <property type="entry name" value="SLR1288 PROTEIN"/>
    <property type="match status" value="1"/>
</dbReference>
<dbReference type="InterPro" id="IPR052710">
    <property type="entry name" value="CAAX_protease"/>
</dbReference>
<comment type="caution">
    <text evidence="3">The sequence shown here is derived from an EMBL/GenBank/DDBJ whole genome shotgun (WGS) entry which is preliminary data.</text>
</comment>
<dbReference type="Proteomes" id="UP001239019">
    <property type="component" value="Unassembled WGS sequence"/>
</dbReference>
<evidence type="ECO:0000313" key="3">
    <source>
        <dbReference type="EMBL" id="MDQ2068701.1"/>
    </source>
</evidence>
<reference evidence="3 4" key="1">
    <citation type="submission" date="2023-08" db="EMBL/GenBank/DDBJ databases">
        <title>Whole-genome sequencing of halo(alkali)philic microorganisms from hypersaline lakes.</title>
        <authorList>
            <person name="Sorokin D.Y."/>
            <person name="Abbas B."/>
            <person name="Merkel A.Y."/>
        </authorList>
    </citation>
    <scope>NUCLEOTIDE SEQUENCE [LARGE SCALE GENOMIC DNA]</scope>
    <source>
        <strain evidence="3 4">AB-CW4</strain>
    </source>
</reference>
<feature type="transmembrane region" description="Helical" evidence="1">
    <location>
        <begin position="41"/>
        <end position="63"/>
    </location>
</feature>
<feature type="transmembrane region" description="Helical" evidence="1">
    <location>
        <begin position="201"/>
        <end position="219"/>
    </location>
</feature>
<dbReference type="RefSeq" id="WP_306727180.1">
    <property type="nucleotide sequence ID" value="NZ_JAVDDT010000001.1"/>
</dbReference>
<keyword evidence="3" id="KW-0378">Hydrolase</keyword>
<sequence length="251" mass="26445">MTAVRPLHALTAYCLALVLGLILLVLGEALGGVASALGRVGGMQIGSLLAIVLVVILGSLGWRHSLGLYACHHRAVAGSLLIGLALSLLIAATLAHLYRLGEAEEHARAVDEVLRETTQRIGPLGLAMVVVILAPLAEELLFRGLILRGMLARFPPWAAILISTALFAMLHGHPVHATITAVLGLACALLVIHGRSIWPAIALHCAYNGTTLGLDHLGFSEPLSLWTIPPALTIMVIGVFLIRRQQSGKPG</sequence>
<feature type="domain" description="CAAX prenyl protease 2/Lysostaphin resistance protein A-like" evidence="2">
    <location>
        <begin position="123"/>
        <end position="209"/>
    </location>
</feature>
<dbReference type="Pfam" id="PF02517">
    <property type="entry name" value="Rce1-like"/>
    <property type="match status" value="1"/>
</dbReference>
<evidence type="ECO:0000259" key="2">
    <source>
        <dbReference type="Pfam" id="PF02517"/>
    </source>
</evidence>